<organism evidence="3 4">
    <name type="scientific">Leishmania panamensis</name>
    <dbReference type="NCBI Taxonomy" id="5679"/>
    <lineage>
        <taxon>Eukaryota</taxon>
        <taxon>Discoba</taxon>
        <taxon>Euglenozoa</taxon>
        <taxon>Kinetoplastea</taxon>
        <taxon>Metakinetoplastina</taxon>
        <taxon>Trypanosomatida</taxon>
        <taxon>Trypanosomatidae</taxon>
        <taxon>Leishmaniinae</taxon>
        <taxon>Leishmania</taxon>
        <taxon>Leishmania guyanensis species complex</taxon>
    </lineage>
</organism>
<dbReference type="VEuPathDB" id="TriTrypDB:LPAL13_300015000"/>
<dbReference type="GeneID" id="22577152"/>
<reference evidence="3 4" key="1">
    <citation type="journal article" date="2015" name="Sci. Rep.">
        <title>The genome of Leishmania panamensis: insights into genomics of the L. (Viannia) subgenus.</title>
        <authorList>
            <person name="Llanes A."/>
            <person name="Restrepo C.M."/>
            <person name="Vecchio G.D."/>
            <person name="Anguizola F.J."/>
            <person name="Lleonart R."/>
        </authorList>
    </citation>
    <scope>NUCLEOTIDE SEQUENCE [LARGE SCALE GENOMIC DNA]</scope>
    <source>
        <strain evidence="3 4">MHOM/PA/94/PSC-1</strain>
    </source>
</reference>
<sequence length="579" mass="63821">MSRVTLKPKLEAVTVYSDRAQLTFSAPVVLEPSASITAVVENIEQWGDVDWGTLQVRINEATDPGVAAAVLLQNISPVRETVSQDVRADVQWQKDVIKRMEEEQCAFEEEVAVLQESCEHLDRIKSFVCCAGRGDCAVPPENAVHLQAYLQAPARWGAMASFFATRRATAQRGIAELRTKLREMEERLAEAHRQLKDLGGDSGVRWYTKNALEATLVVGAGVASGTKMVVELSCVVSGAGWSPLYDLRVDYAESMLEVLYSAKVRQCTSLDWEKVRLRLSTATPHAGGSPPPLWPRWTISMRPPVSVRGVLHGGQQVHRRMAPAAITFAVSNNMEFLTAPVAPMVKQACVESCGSSLGATVYAIPGLSTVRHNNVDVKVTVARERFPARLRFVCVPKVDPLVHLSATAVNATDYEFIDGPAKVFYGNTFVNQSQLAHVSPGEEFEVSLGTDETVTVSRTLVRRAESEKMAMFSSTKSQLRYHYAYTVECAALPNNAPVTVVVRDNYPVSDDTDVDVVLEQPKATERGENLRSAKGATVTVDEDTHEVAWSFLMTRHEKRTFDMVFMAKYPVKTPVFGLE</sequence>
<dbReference type="OrthoDB" id="10068793at2759"/>
<gene>
    <name evidence="3" type="ORF">LPMP_300980</name>
</gene>
<feature type="coiled-coil region" evidence="1">
    <location>
        <begin position="167"/>
        <end position="201"/>
    </location>
</feature>
<evidence type="ECO:0000313" key="3">
    <source>
        <dbReference type="EMBL" id="AIO00331.1"/>
    </source>
</evidence>
<evidence type="ECO:0000256" key="1">
    <source>
        <dbReference type="SAM" id="Coils"/>
    </source>
</evidence>
<keyword evidence="1" id="KW-0175">Coiled coil</keyword>
<dbReference type="NCBIfam" id="TIGR02231">
    <property type="entry name" value="mucoidy inhibitor MuiA family protein"/>
    <property type="match status" value="1"/>
</dbReference>
<dbReference type="Pfam" id="PF13598">
    <property type="entry name" value="DUF4139"/>
    <property type="match status" value="1"/>
</dbReference>
<protein>
    <recommendedName>
        <fullName evidence="2">DUF4139 domain-containing protein</fullName>
    </recommendedName>
</protein>
<dbReference type="InterPro" id="IPR011935">
    <property type="entry name" value="CHP02231"/>
</dbReference>
<dbReference type="Proteomes" id="UP000063063">
    <property type="component" value="Chromosome 30"/>
</dbReference>
<dbReference type="AlphaFoldDB" id="A0A088RWL6"/>
<dbReference type="EMBL" id="CP009399">
    <property type="protein sequence ID" value="AIO00331.1"/>
    <property type="molecule type" value="Genomic_DNA"/>
</dbReference>
<proteinExistence type="predicted"/>
<evidence type="ECO:0000313" key="4">
    <source>
        <dbReference type="Proteomes" id="UP000063063"/>
    </source>
</evidence>
<accession>A0A088RWL6</accession>
<dbReference type="KEGG" id="lpan:LPMP_300980"/>
<evidence type="ECO:0000259" key="2">
    <source>
        <dbReference type="Pfam" id="PF13598"/>
    </source>
</evidence>
<dbReference type="InterPro" id="IPR037291">
    <property type="entry name" value="DUF4139"/>
</dbReference>
<feature type="domain" description="DUF4139" evidence="2">
    <location>
        <begin position="230"/>
        <end position="570"/>
    </location>
</feature>
<dbReference type="VEuPathDB" id="TriTrypDB:LPMP_300980"/>
<keyword evidence="4" id="KW-1185">Reference proteome</keyword>
<name>A0A088RWL6_LEIPA</name>
<dbReference type="PANTHER" id="PTHR31005:SF8">
    <property type="entry name" value="DUF4139 DOMAIN-CONTAINING PROTEIN"/>
    <property type="match status" value="1"/>
</dbReference>
<dbReference type="RefSeq" id="XP_010701131.1">
    <property type="nucleotide sequence ID" value="XM_010702829.1"/>
</dbReference>
<dbReference type="PANTHER" id="PTHR31005">
    <property type="entry name" value="DUF4139 DOMAIN-CONTAINING PROTEIN"/>
    <property type="match status" value="1"/>
</dbReference>
<dbReference type="eggNOG" id="ENOG502QWQ0">
    <property type="taxonomic scope" value="Eukaryota"/>
</dbReference>